<dbReference type="Pfam" id="PF22798">
    <property type="entry name" value="DUF5817_CT"/>
    <property type="match status" value="1"/>
</dbReference>
<evidence type="ECO:0000259" key="2">
    <source>
        <dbReference type="Pfam" id="PF19134"/>
    </source>
</evidence>
<dbReference type="Pfam" id="PF19134">
    <property type="entry name" value="DUF5817"/>
    <property type="match status" value="1"/>
</dbReference>
<organism evidence="4 5">
    <name type="scientific">Salinirubellus salinus</name>
    <dbReference type="NCBI Taxonomy" id="1364945"/>
    <lineage>
        <taxon>Archaea</taxon>
        <taxon>Methanobacteriati</taxon>
        <taxon>Methanobacteriota</taxon>
        <taxon>Stenosarchaea group</taxon>
        <taxon>Halobacteria</taxon>
        <taxon>Halobacteriales</taxon>
        <taxon>Natronomonadaceae</taxon>
        <taxon>Salinirubellus</taxon>
    </lineage>
</organism>
<dbReference type="RefSeq" id="WP_260594537.1">
    <property type="nucleotide sequence ID" value="NZ_CP104003.1"/>
</dbReference>
<dbReference type="KEGG" id="ssai:N0B31_03930"/>
<dbReference type="InterPro" id="IPR053849">
    <property type="entry name" value="DUF5817_C"/>
</dbReference>
<evidence type="ECO:0000256" key="1">
    <source>
        <dbReference type="SAM" id="MobiDB-lite"/>
    </source>
</evidence>
<dbReference type="Gene3D" id="3.90.820.10">
    <property type="entry name" value="Structural Genomics, Unknown Function 30-nov-00 1gh9 Mol_id"/>
    <property type="match status" value="1"/>
</dbReference>
<accession>A0A9E7R4F9</accession>
<dbReference type="InterPro" id="IPR043855">
    <property type="entry name" value="DUF5817"/>
</dbReference>
<dbReference type="Proteomes" id="UP001057580">
    <property type="component" value="Chromosome"/>
</dbReference>
<keyword evidence="5" id="KW-1185">Reference proteome</keyword>
<sequence>MYAVVGCSNCDALWVVEGRPDSTSCPRCEKRHRFGKLKKFHETPDATEAREARSRLFATRSGHADSLEDLDDFETLGREAERAGVDEDEYLEASGVDTSEVAAAGERAERGQNRSRSRREVVLDALREQDRPTAAEVREYATDAGVPAEYVDRALQKLSRAGEVSESGGRYRLL</sequence>
<evidence type="ECO:0000259" key="3">
    <source>
        <dbReference type="Pfam" id="PF22798"/>
    </source>
</evidence>
<proteinExistence type="predicted"/>
<feature type="domain" description="DUF5817" evidence="2">
    <location>
        <begin position="2"/>
        <end position="58"/>
    </location>
</feature>
<reference evidence="4" key="1">
    <citation type="submission" date="2022-09" db="EMBL/GenBank/DDBJ databases">
        <title>Diverse halophilic archaea isolated from saline environments.</title>
        <authorList>
            <person name="Cui H.-L."/>
        </authorList>
    </citation>
    <scope>NUCLEOTIDE SEQUENCE</scope>
    <source>
        <strain evidence="4">ZS-35-S2</strain>
    </source>
</reference>
<name>A0A9E7R4F9_9EURY</name>
<gene>
    <name evidence="4" type="ORF">N0B31_03930</name>
</gene>
<dbReference type="AlphaFoldDB" id="A0A9E7R4F9"/>
<dbReference type="EMBL" id="CP104003">
    <property type="protein sequence ID" value="UWM55437.1"/>
    <property type="molecule type" value="Genomic_DNA"/>
</dbReference>
<feature type="compositionally biased region" description="Basic and acidic residues" evidence="1">
    <location>
        <begin position="106"/>
        <end position="120"/>
    </location>
</feature>
<evidence type="ECO:0000313" key="4">
    <source>
        <dbReference type="EMBL" id="UWM55437.1"/>
    </source>
</evidence>
<feature type="domain" description="DUF5817" evidence="3">
    <location>
        <begin position="120"/>
        <end position="173"/>
    </location>
</feature>
<evidence type="ECO:0000313" key="5">
    <source>
        <dbReference type="Proteomes" id="UP001057580"/>
    </source>
</evidence>
<feature type="region of interest" description="Disordered" evidence="1">
    <location>
        <begin position="78"/>
        <end position="120"/>
    </location>
</feature>
<dbReference type="GeneID" id="74941542"/>
<protein>
    <submittedName>
        <fullName evidence="4">DUF5817 domain-containing protein</fullName>
    </submittedName>
</protein>